<protein>
    <submittedName>
        <fullName evidence="2">Uncharacterized protein</fullName>
    </submittedName>
</protein>
<comment type="caution">
    <text evidence="2">The sequence shown here is derived from an EMBL/GenBank/DDBJ whole genome shotgun (WGS) entry which is preliminary data.</text>
</comment>
<evidence type="ECO:0000313" key="3">
    <source>
        <dbReference type="Proteomes" id="UP001177670"/>
    </source>
</evidence>
<gene>
    <name evidence="2" type="ORF">K0M31_002487</name>
</gene>
<name>A0AA40GHN1_9HYME</name>
<proteinExistence type="predicted"/>
<sequence>MGSSSMRVTVYTPGRLDTQGPEGPTQSSNKSETRWSYGGFETLGTVESLEYRDVGVLGVLGGRLDFLNLWISGSLHL</sequence>
<reference evidence="2" key="1">
    <citation type="submission" date="2021-10" db="EMBL/GenBank/DDBJ databases">
        <title>Melipona bicolor Genome sequencing and assembly.</title>
        <authorList>
            <person name="Araujo N.S."/>
            <person name="Arias M.C."/>
        </authorList>
    </citation>
    <scope>NUCLEOTIDE SEQUENCE</scope>
    <source>
        <strain evidence="2">USP_2M_L1-L4_2017</strain>
        <tissue evidence="2">Whole body</tissue>
    </source>
</reference>
<feature type="region of interest" description="Disordered" evidence="1">
    <location>
        <begin position="1"/>
        <end position="34"/>
    </location>
</feature>
<keyword evidence="3" id="KW-1185">Reference proteome</keyword>
<evidence type="ECO:0000313" key="2">
    <source>
        <dbReference type="EMBL" id="KAK1137996.1"/>
    </source>
</evidence>
<dbReference type="EMBL" id="JAHYIQ010000001">
    <property type="protein sequence ID" value="KAK1137996.1"/>
    <property type="molecule type" value="Genomic_DNA"/>
</dbReference>
<dbReference type="Proteomes" id="UP001177670">
    <property type="component" value="Unassembled WGS sequence"/>
</dbReference>
<organism evidence="2 3">
    <name type="scientific">Melipona bicolor</name>
    <dbReference type="NCBI Taxonomy" id="60889"/>
    <lineage>
        <taxon>Eukaryota</taxon>
        <taxon>Metazoa</taxon>
        <taxon>Ecdysozoa</taxon>
        <taxon>Arthropoda</taxon>
        <taxon>Hexapoda</taxon>
        <taxon>Insecta</taxon>
        <taxon>Pterygota</taxon>
        <taxon>Neoptera</taxon>
        <taxon>Endopterygota</taxon>
        <taxon>Hymenoptera</taxon>
        <taxon>Apocrita</taxon>
        <taxon>Aculeata</taxon>
        <taxon>Apoidea</taxon>
        <taxon>Anthophila</taxon>
        <taxon>Apidae</taxon>
        <taxon>Melipona</taxon>
    </lineage>
</organism>
<accession>A0AA40GHN1</accession>
<dbReference type="AlphaFoldDB" id="A0AA40GHN1"/>
<evidence type="ECO:0000256" key="1">
    <source>
        <dbReference type="SAM" id="MobiDB-lite"/>
    </source>
</evidence>